<protein>
    <submittedName>
        <fullName evidence="1">YppE family protein</fullName>
    </submittedName>
</protein>
<sequence>MTTIKAPTDELRSLNQEALQYFMRYREGEEEADFFQTVKPFADSVHEKLEWWTPQALKLIEKEKPAYLHAQQIDQLVENFEVVSVTCFQKDTKRKRFKEQVKSIEYTLQLVIQTIDEQSA</sequence>
<evidence type="ECO:0000313" key="2">
    <source>
        <dbReference type="Proteomes" id="UP000318138"/>
    </source>
</evidence>
<dbReference type="Gene3D" id="1.20.120.440">
    <property type="entry name" value="YppE-like"/>
    <property type="match status" value="1"/>
</dbReference>
<gene>
    <name evidence="1" type="ORF">FLK61_30950</name>
</gene>
<name>A0A859FFY0_9BACI</name>
<dbReference type="KEGG" id="psua:FLK61_30950"/>
<keyword evidence="2" id="KW-1185">Reference proteome</keyword>
<proteinExistence type="predicted"/>
<dbReference type="Pfam" id="PF08807">
    <property type="entry name" value="DUF1798"/>
    <property type="match status" value="1"/>
</dbReference>
<dbReference type="EMBL" id="CP041372">
    <property type="protein sequence ID" value="QKS71136.1"/>
    <property type="molecule type" value="Genomic_DNA"/>
</dbReference>
<dbReference type="InterPro" id="IPR023351">
    <property type="entry name" value="YppE-like_sf"/>
</dbReference>
<organism evidence="1 2">
    <name type="scientific">Paenalkalicoccus suaedae</name>
    <dbReference type="NCBI Taxonomy" id="2592382"/>
    <lineage>
        <taxon>Bacteria</taxon>
        <taxon>Bacillati</taxon>
        <taxon>Bacillota</taxon>
        <taxon>Bacilli</taxon>
        <taxon>Bacillales</taxon>
        <taxon>Bacillaceae</taxon>
        <taxon>Paenalkalicoccus</taxon>
    </lineage>
</organism>
<dbReference type="AlphaFoldDB" id="A0A859FFY0"/>
<dbReference type="InterPro" id="IPR014913">
    <property type="entry name" value="YppE-like"/>
</dbReference>
<dbReference type="Proteomes" id="UP000318138">
    <property type="component" value="Chromosome"/>
</dbReference>
<reference evidence="2" key="1">
    <citation type="submission" date="2019-07" db="EMBL/GenBank/DDBJ databases">
        <title>Bacillus alkalisoli sp. nov. isolated from saline soil.</title>
        <authorList>
            <person name="Sun J.-Q."/>
            <person name="Xu L."/>
        </authorList>
    </citation>
    <scope>NUCLEOTIDE SEQUENCE [LARGE SCALE GENOMIC DNA]</scope>
    <source>
        <strain evidence="2">M4U3P1</strain>
    </source>
</reference>
<accession>A0A859FFY0</accession>
<dbReference type="RefSeq" id="WP_176009172.1">
    <property type="nucleotide sequence ID" value="NZ_CP041372.2"/>
</dbReference>
<dbReference type="SUPFAM" id="SSF140415">
    <property type="entry name" value="YppE-like"/>
    <property type="match status" value="1"/>
</dbReference>
<evidence type="ECO:0000313" key="1">
    <source>
        <dbReference type="EMBL" id="QKS71136.1"/>
    </source>
</evidence>